<evidence type="ECO:0000256" key="1">
    <source>
        <dbReference type="SAM" id="MobiDB-lite"/>
    </source>
</evidence>
<dbReference type="InterPro" id="IPR036388">
    <property type="entry name" value="WH-like_DNA-bd_sf"/>
</dbReference>
<name>A0A315G8F9_SALET</name>
<evidence type="ECO:0000259" key="2">
    <source>
        <dbReference type="PROSITE" id="PS51702"/>
    </source>
</evidence>
<dbReference type="SUPFAM" id="SSF46955">
    <property type="entry name" value="Putative DNA-binding domain"/>
    <property type="match status" value="1"/>
</dbReference>
<protein>
    <submittedName>
        <fullName evidence="3">DNA-binding protein</fullName>
    </submittedName>
</protein>
<dbReference type="Pfam" id="PF02316">
    <property type="entry name" value="HTH_Tnp_Mu_1"/>
    <property type="match status" value="1"/>
</dbReference>
<evidence type="ECO:0000313" key="3">
    <source>
        <dbReference type="EMBL" id="PUF82827.1"/>
    </source>
</evidence>
<dbReference type="GO" id="GO:0003677">
    <property type="term" value="F:DNA binding"/>
    <property type="evidence" value="ECO:0007669"/>
    <property type="project" value="UniProtKB-KW"/>
</dbReference>
<organism evidence="3 4">
    <name type="scientific">Salmonella enterica I</name>
    <dbReference type="NCBI Taxonomy" id="59201"/>
    <lineage>
        <taxon>Bacteria</taxon>
        <taxon>Pseudomonadati</taxon>
        <taxon>Pseudomonadota</taxon>
        <taxon>Gammaproteobacteria</taxon>
        <taxon>Enterobacterales</taxon>
        <taxon>Enterobacteriaceae</taxon>
        <taxon>Salmonella</taxon>
    </lineage>
</organism>
<accession>A0A315G8F9</accession>
<evidence type="ECO:0000313" key="4">
    <source>
        <dbReference type="Proteomes" id="UP000250700"/>
    </source>
</evidence>
<feature type="compositionally biased region" description="Basic and acidic residues" evidence="1">
    <location>
        <begin position="155"/>
        <end position="167"/>
    </location>
</feature>
<dbReference type="InterPro" id="IPR003314">
    <property type="entry name" value="Mu-type_HTH"/>
</dbReference>
<dbReference type="PROSITE" id="PS51702">
    <property type="entry name" value="HTH_MU"/>
    <property type="match status" value="1"/>
</dbReference>
<dbReference type="AlphaFoldDB" id="A0A315G8F9"/>
<feature type="region of interest" description="Disordered" evidence="1">
    <location>
        <begin position="155"/>
        <end position="174"/>
    </location>
</feature>
<dbReference type="Proteomes" id="UP000250700">
    <property type="component" value="Unassembled WGS sequence"/>
</dbReference>
<dbReference type="InterPro" id="IPR009061">
    <property type="entry name" value="DNA-bd_dom_put_sf"/>
</dbReference>
<dbReference type="EMBL" id="QARU01000001">
    <property type="protein sequence ID" value="PUF82827.1"/>
    <property type="molecule type" value="Genomic_DNA"/>
</dbReference>
<reference evidence="3 4" key="1">
    <citation type="submission" date="2018-04" db="EMBL/GenBank/DDBJ databases">
        <title>Whole genome sequencing of Salmonella enterica.</title>
        <authorList>
            <person name="Bell R."/>
        </authorList>
    </citation>
    <scope>NUCLEOTIDE SEQUENCE [LARGE SCALE GENOMIC DNA]</scope>
    <source>
        <strain evidence="3 4">CFSAN058603</strain>
    </source>
</reference>
<dbReference type="Gene3D" id="1.10.10.10">
    <property type="entry name" value="Winged helix-like DNA-binding domain superfamily/Winged helix DNA-binding domain"/>
    <property type="match status" value="1"/>
</dbReference>
<proteinExistence type="predicted"/>
<feature type="domain" description="HTH Mu-type" evidence="2">
    <location>
        <begin position="8"/>
        <end position="77"/>
    </location>
</feature>
<gene>
    <name evidence="3" type="ORF">DAX91_03305</name>
</gene>
<keyword evidence="3" id="KW-0238">DNA-binding</keyword>
<comment type="caution">
    <text evidence="3">The sequence shown here is derived from an EMBL/GenBank/DDBJ whole genome shotgun (WGS) entry which is preliminary data.</text>
</comment>
<sequence length="174" mass="19767">MEFDMIHEKEWVATKYLLGVGGLPSTLAGLHKRAKNEGWQKRSITVPGVRGRTFAYRLQDLPLHVQSILGAEGEQPIKVSQENQNTSTNELVNIIEALTKEEQAKIIHILKRKGVEKLIDFCDEENQELISLTGVRRLAALSLKNWTEERIRESFEESETEADHFNLTDKQASA</sequence>